<proteinExistence type="predicted"/>
<evidence type="ECO:0000256" key="1">
    <source>
        <dbReference type="SAM" id="MobiDB-lite"/>
    </source>
</evidence>
<keyword evidence="2" id="KW-0732">Signal</keyword>
<dbReference type="EMBL" id="FOFJ01000020">
    <property type="protein sequence ID" value="SEQ85846.1"/>
    <property type="molecule type" value="Genomic_DNA"/>
</dbReference>
<feature type="chain" id="PRO_5011582779" evidence="2">
    <location>
        <begin position="31"/>
        <end position="1070"/>
    </location>
</feature>
<dbReference type="InterPro" id="IPR036465">
    <property type="entry name" value="vWFA_dom_sf"/>
</dbReference>
<evidence type="ECO:0000313" key="4">
    <source>
        <dbReference type="Proteomes" id="UP000199267"/>
    </source>
</evidence>
<sequence length="1070" mass="113145">MDLKDRDMKSMWKRGWLAVTLLAASMGAVAEDVDLFVGVDSTQSTDYPNVIILIDNSANWSAANQQWPGGIKQGQAELTAIKTVINSLAPAGTDAKVNVGLMMLNDANGQTPDGGYVRSAMKQMTVANRTAFSNLVDSIYPNFDSPSEKVSASIGYDRAMFEAFKYFGGYTSPANAYSNTAGSPVDSTHFGPRRYSGASTYSLRDATAFTSSAQTTYIPAAPTTTTCKSRNYVILIGNGWPAPTETDAATLLQNVGGDTTQIYATTSAKVRYADEMARFLYQTDVSAATGKQNVITYTIDVYNARQDLDHTQLLKSTAHVGGGKYFSATNASEIQTALNNIFSEIQAVNSVFASVSLPVSVNTQGTYLNQVYVGMFRPDPNALPRWAGNLKQYKLGLVSNALQLQDAGSTSAINSSTGFITECARSFWGPSSVSLTHYWDAVAQAVGGGCLTIANSTYDDYPDGNVVEKGAQSYKLRTLSGTAARNVKACPAAGCPAPTTSITTTPADFSNTTVSSPSAFGTTVTTTAERDALIAWGRGGDAGATSEFLNGSVNTASTTVRPSVHGDIVHSRPVAINFGTDTNKKVVVFYGGNDGLLRAVNGNRNGGLSIGTSDQPGDELWSFMAPEFYTKIKRLRDNSVKINFKDRTVLAGETVAPKPYGVDGPITAYQGTSATWLYATLRRGGNALYAFDVTTPQTPRLKWRIGCDSPGSGCTSNFDRLGQTWSSAKPFKTAGVGSGTTPLLLMGGGYDVCEDTDDGTHNHSCGDTPLGNRIYVINADTGGRVKEFTTTRSVVGDLTIVPNSSGLATYAYAADTGGNVYRIKFGSSGTDAWSITKIASLGCDGSGSSSCNANRKFMFAPDVVVSGSTYYVLLGSGDREKPLNSYGAATSMSNYFFMLKDKPGDSTWLTSESGNCGGSNLLCMNSLFGITGTGTPSDADLADKKGWYLAFVDNEQVVTSAITVYGTVTFSTHTPAVYTPGQCSSLGTAKVYNIDYANAESENGTTMRYEEISGGGLPPSPVAGMVTLDDGSTRPFVIGSDPDSPLEGGSPDSGATALQPKAKVYWNIEQ</sequence>
<organism evidence="3 4">
    <name type="scientific">Azotobacter beijerinckii</name>
    <dbReference type="NCBI Taxonomy" id="170623"/>
    <lineage>
        <taxon>Bacteria</taxon>
        <taxon>Pseudomonadati</taxon>
        <taxon>Pseudomonadota</taxon>
        <taxon>Gammaproteobacteria</taxon>
        <taxon>Pseudomonadales</taxon>
        <taxon>Pseudomonadaceae</taxon>
        <taxon>Azotobacter</taxon>
    </lineage>
</organism>
<accession>A0A1H9JG70</accession>
<dbReference type="Proteomes" id="UP000199267">
    <property type="component" value="Unassembled WGS sequence"/>
</dbReference>
<feature type="signal peptide" evidence="2">
    <location>
        <begin position="1"/>
        <end position="30"/>
    </location>
</feature>
<dbReference type="AlphaFoldDB" id="A0A1H9JG70"/>
<evidence type="ECO:0000313" key="3">
    <source>
        <dbReference type="EMBL" id="SEQ85846.1"/>
    </source>
</evidence>
<gene>
    <name evidence="3" type="ORF">SAMN04244573_02382</name>
</gene>
<evidence type="ECO:0000256" key="2">
    <source>
        <dbReference type="SAM" id="SignalP"/>
    </source>
</evidence>
<feature type="region of interest" description="Disordered" evidence="1">
    <location>
        <begin position="1033"/>
        <end position="1058"/>
    </location>
</feature>
<reference evidence="3 4" key="1">
    <citation type="submission" date="2016-10" db="EMBL/GenBank/DDBJ databases">
        <authorList>
            <person name="de Groot N.N."/>
        </authorList>
    </citation>
    <scope>NUCLEOTIDE SEQUENCE [LARGE SCALE GENOMIC DNA]</scope>
    <source>
        <strain evidence="3 4">DSM 378</strain>
    </source>
</reference>
<name>A0A1H9JG70_9GAMM</name>
<dbReference type="Gene3D" id="3.40.50.410">
    <property type="entry name" value="von Willebrand factor, type A domain"/>
    <property type="match status" value="1"/>
</dbReference>
<protein>
    <submittedName>
        <fullName evidence="3">Type IV pilus assembly protein PilY1</fullName>
    </submittedName>
</protein>